<comment type="caution">
    <text evidence="2">The sequence shown here is derived from an EMBL/GenBank/DDBJ whole genome shotgun (WGS) entry which is preliminary data.</text>
</comment>
<dbReference type="Pfam" id="PF13006">
    <property type="entry name" value="Nterm_IS4"/>
    <property type="match status" value="1"/>
</dbReference>
<keyword evidence="3" id="KW-1185">Reference proteome</keyword>
<evidence type="ECO:0000313" key="2">
    <source>
        <dbReference type="EMBL" id="KAA0927025.1"/>
    </source>
</evidence>
<dbReference type="RefSeq" id="WP_149514840.1">
    <property type="nucleotide sequence ID" value="NZ_VDFC01000058.1"/>
</dbReference>
<evidence type="ECO:0000259" key="1">
    <source>
        <dbReference type="Pfam" id="PF13006"/>
    </source>
</evidence>
<dbReference type="InterPro" id="IPR024473">
    <property type="entry name" value="Transposases_IS4_N"/>
</dbReference>
<dbReference type="AlphaFoldDB" id="A0A5B0AEK7"/>
<proteinExistence type="predicted"/>
<name>A0A5B0AEK7_9ACTN</name>
<organism evidence="2 3">
    <name type="scientific">Streptomyces apricus</name>
    <dbReference type="NCBI Taxonomy" id="1828112"/>
    <lineage>
        <taxon>Bacteria</taxon>
        <taxon>Bacillati</taxon>
        <taxon>Actinomycetota</taxon>
        <taxon>Actinomycetes</taxon>
        <taxon>Kitasatosporales</taxon>
        <taxon>Streptomycetaceae</taxon>
        <taxon>Streptomyces</taxon>
    </lineage>
</organism>
<dbReference type="EMBL" id="VDFC01000058">
    <property type="protein sequence ID" value="KAA0927025.1"/>
    <property type="molecule type" value="Genomic_DNA"/>
</dbReference>
<reference evidence="2 3" key="1">
    <citation type="submission" date="2019-05" db="EMBL/GenBank/DDBJ databases">
        <authorList>
            <person name="Hariharan J."/>
            <person name="Choudoir M.J."/>
            <person name="Diebold P."/>
            <person name="Panke-Buisse K."/>
            <person name="Buckley D.H."/>
        </authorList>
    </citation>
    <scope>NUCLEOTIDE SEQUENCE [LARGE SCALE GENOMIC DNA]</scope>
    <source>
        <strain evidence="2 3">SUN51</strain>
    </source>
</reference>
<gene>
    <name evidence="2" type="ORF">FGF04_31820</name>
</gene>
<dbReference type="Proteomes" id="UP000324965">
    <property type="component" value="Unassembled WGS sequence"/>
</dbReference>
<sequence length="98" mass="10845">MLGLCLFARESYEEVIRMLTSGMPGSRALARVNRSSLCRARVRLGEEMLETVFRQVAGRPVARAQPPWPPYRWSPLLGGSGGCIPPPSLMSTSQVRRS</sequence>
<evidence type="ECO:0000313" key="3">
    <source>
        <dbReference type="Proteomes" id="UP000324965"/>
    </source>
</evidence>
<protein>
    <recommendedName>
        <fullName evidence="1">Transposase IS4 N-terminal domain-containing protein</fullName>
    </recommendedName>
</protein>
<accession>A0A5B0AEK7</accession>
<dbReference type="OrthoDB" id="477305at2"/>
<feature type="domain" description="Transposase IS4 N-terminal" evidence="1">
    <location>
        <begin position="2"/>
        <end position="54"/>
    </location>
</feature>